<gene>
    <name evidence="5" type="ORF">CYNAS_LOCUS21155</name>
</gene>
<comment type="similarity">
    <text evidence="2">Belongs to the nematode transthyretin-like family.</text>
</comment>
<name>A0AA36MHB4_CYLNA</name>
<comment type="caution">
    <text evidence="5">The sequence shown here is derived from an EMBL/GenBank/DDBJ whole genome shotgun (WGS) entry which is preliminary data.</text>
</comment>
<dbReference type="InterPro" id="IPR038479">
    <property type="entry name" value="Transthyretin-like_sf"/>
</dbReference>
<dbReference type="Gene3D" id="2.60.40.3330">
    <property type="match status" value="1"/>
</dbReference>
<dbReference type="InterPro" id="IPR001534">
    <property type="entry name" value="Transthyretin-like"/>
</dbReference>
<dbReference type="EMBL" id="CATQJL010000326">
    <property type="protein sequence ID" value="CAJ0609172.1"/>
    <property type="molecule type" value="Genomic_DNA"/>
</dbReference>
<dbReference type="AlphaFoldDB" id="A0AA36MHB4"/>
<keyword evidence="4" id="KW-0732">Signal</keyword>
<evidence type="ECO:0000256" key="4">
    <source>
        <dbReference type="ARBA" id="ARBA00022729"/>
    </source>
</evidence>
<evidence type="ECO:0000313" key="5">
    <source>
        <dbReference type="EMBL" id="CAJ0609172.1"/>
    </source>
</evidence>
<protein>
    <recommendedName>
        <fullName evidence="7">Transthyretin-like family protein</fullName>
    </recommendedName>
</protein>
<reference evidence="5" key="1">
    <citation type="submission" date="2023-07" db="EMBL/GenBank/DDBJ databases">
        <authorList>
            <consortium name="CYATHOMIX"/>
        </authorList>
    </citation>
    <scope>NUCLEOTIDE SEQUENCE</scope>
    <source>
        <strain evidence="5">N/A</strain>
    </source>
</reference>
<evidence type="ECO:0000256" key="1">
    <source>
        <dbReference type="ARBA" id="ARBA00004613"/>
    </source>
</evidence>
<dbReference type="Pfam" id="PF01060">
    <property type="entry name" value="TTR-52"/>
    <property type="match status" value="1"/>
</dbReference>
<accession>A0AA36MHB4</accession>
<comment type="subcellular location">
    <subcellularLocation>
        <location evidence="1">Secreted</location>
    </subcellularLocation>
</comment>
<dbReference type="Proteomes" id="UP001176961">
    <property type="component" value="Unassembled WGS sequence"/>
</dbReference>
<dbReference type="PANTHER" id="PTHR21700:SF30">
    <property type="entry name" value="TRANSTHYRETIN-LIKE FAMILY PROTEIN"/>
    <property type="match status" value="1"/>
</dbReference>
<evidence type="ECO:0008006" key="7">
    <source>
        <dbReference type="Google" id="ProtNLM"/>
    </source>
</evidence>
<organism evidence="5 6">
    <name type="scientific">Cylicocyclus nassatus</name>
    <name type="common">Nematode worm</name>
    <dbReference type="NCBI Taxonomy" id="53992"/>
    <lineage>
        <taxon>Eukaryota</taxon>
        <taxon>Metazoa</taxon>
        <taxon>Ecdysozoa</taxon>
        <taxon>Nematoda</taxon>
        <taxon>Chromadorea</taxon>
        <taxon>Rhabditida</taxon>
        <taxon>Rhabditina</taxon>
        <taxon>Rhabditomorpha</taxon>
        <taxon>Strongyloidea</taxon>
        <taxon>Strongylidae</taxon>
        <taxon>Cylicocyclus</taxon>
    </lineage>
</organism>
<dbReference type="GO" id="GO:0005576">
    <property type="term" value="C:extracellular region"/>
    <property type="evidence" value="ECO:0007669"/>
    <property type="project" value="UniProtKB-SubCell"/>
</dbReference>
<evidence type="ECO:0000313" key="6">
    <source>
        <dbReference type="Proteomes" id="UP001176961"/>
    </source>
</evidence>
<proteinExistence type="inferred from homology"/>
<keyword evidence="3" id="KW-0964">Secreted</keyword>
<keyword evidence="6" id="KW-1185">Reference proteome</keyword>
<dbReference type="PANTHER" id="PTHR21700">
    <property type="entry name" value="TRANSTHYRETIN-LIKE FAMILY PROTEIN-RELATED"/>
    <property type="match status" value="1"/>
</dbReference>
<dbReference type="GO" id="GO:0009986">
    <property type="term" value="C:cell surface"/>
    <property type="evidence" value="ECO:0007669"/>
    <property type="project" value="InterPro"/>
</dbReference>
<evidence type="ECO:0000256" key="2">
    <source>
        <dbReference type="ARBA" id="ARBA00010112"/>
    </source>
</evidence>
<sequence>MQIQTLRQSSSDKFSMSNILCLVLFAAVLIVFAGAHRITVRGTFYCDKNPNAVVLLELREKDILEEDLLNWKLVDGNGDFEIDGHDDELFSFQPYLRIRHNCNSEPMEFIRSFGVRRGAVTVDLEQVHLEEEED</sequence>
<evidence type="ECO:0000256" key="3">
    <source>
        <dbReference type="ARBA" id="ARBA00022525"/>
    </source>
</evidence>